<evidence type="ECO:0000256" key="1">
    <source>
        <dbReference type="ARBA" id="ARBA00000085"/>
    </source>
</evidence>
<keyword evidence="5 8" id="KW-0418">Kinase</keyword>
<evidence type="ECO:0000256" key="3">
    <source>
        <dbReference type="ARBA" id="ARBA00022679"/>
    </source>
</evidence>
<dbReference type="PROSITE" id="PS50109">
    <property type="entry name" value="HIS_KIN"/>
    <property type="match status" value="1"/>
</dbReference>
<dbReference type="InterPro" id="IPR050980">
    <property type="entry name" value="2C_sensor_his_kinase"/>
</dbReference>
<dbReference type="OrthoDB" id="5494472at2"/>
<feature type="domain" description="Histidine kinase" evidence="7">
    <location>
        <begin position="485"/>
        <end position="697"/>
    </location>
</feature>
<organism evidence="8 9">
    <name type="scientific">Sorangium cellulosum (strain So ce56)</name>
    <name type="common">Polyangium cellulosum (strain So ce56)</name>
    <dbReference type="NCBI Taxonomy" id="448385"/>
    <lineage>
        <taxon>Bacteria</taxon>
        <taxon>Pseudomonadati</taxon>
        <taxon>Myxococcota</taxon>
        <taxon>Polyangia</taxon>
        <taxon>Polyangiales</taxon>
        <taxon>Polyangiaceae</taxon>
        <taxon>Sorangium</taxon>
    </lineage>
</organism>
<dbReference type="CDD" id="cd00075">
    <property type="entry name" value="HATPase"/>
    <property type="match status" value="1"/>
</dbReference>
<reference evidence="8 9" key="1">
    <citation type="journal article" date="2007" name="Nat. Biotechnol.">
        <title>Complete genome sequence of the myxobacterium Sorangium cellulosum.</title>
        <authorList>
            <person name="Schneiker S."/>
            <person name="Perlova O."/>
            <person name="Kaiser O."/>
            <person name="Gerth K."/>
            <person name="Alici A."/>
            <person name="Altmeyer M.O."/>
            <person name="Bartels D."/>
            <person name="Bekel T."/>
            <person name="Beyer S."/>
            <person name="Bode E."/>
            <person name="Bode H.B."/>
            <person name="Bolten C.J."/>
            <person name="Choudhuri J.V."/>
            <person name="Doss S."/>
            <person name="Elnakady Y.A."/>
            <person name="Frank B."/>
            <person name="Gaigalat L."/>
            <person name="Goesmann A."/>
            <person name="Groeger C."/>
            <person name="Gross F."/>
            <person name="Jelsbak L."/>
            <person name="Jelsbak L."/>
            <person name="Kalinowski J."/>
            <person name="Kegler C."/>
            <person name="Knauber T."/>
            <person name="Konietzny S."/>
            <person name="Kopp M."/>
            <person name="Krause L."/>
            <person name="Krug D."/>
            <person name="Linke B."/>
            <person name="Mahmud T."/>
            <person name="Martinez-Arias R."/>
            <person name="McHardy A.C."/>
            <person name="Merai M."/>
            <person name="Meyer F."/>
            <person name="Mormann S."/>
            <person name="Munoz-Dorado J."/>
            <person name="Perez J."/>
            <person name="Pradella S."/>
            <person name="Rachid S."/>
            <person name="Raddatz G."/>
            <person name="Rosenau F."/>
            <person name="Rueckert C."/>
            <person name="Sasse F."/>
            <person name="Scharfe M."/>
            <person name="Schuster S.C."/>
            <person name="Suen G."/>
            <person name="Treuner-Lange A."/>
            <person name="Velicer G.J."/>
            <person name="Vorholter F.-J."/>
            <person name="Weissman K.J."/>
            <person name="Welch R.D."/>
            <person name="Wenzel S.C."/>
            <person name="Whitworth D.E."/>
            <person name="Wilhelm S."/>
            <person name="Wittmann C."/>
            <person name="Bloecker H."/>
            <person name="Puehler A."/>
            <person name="Mueller R."/>
        </authorList>
    </citation>
    <scope>NUCLEOTIDE SEQUENCE [LARGE SCALE GENOMIC DNA]</scope>
    <source>
        <strain evidence="9">So ce56</strain>
    </source>
</reference>
<dbReference type="InterPro" id="IPR036890">
    <property type="entry name" value="HATPase_C_sf"/>
</dbReference>
<evidence type="ECO:0000313" key="8">
    <source>
        <dbReference type="EMBL" id="CAN95647.1"/>
    </source>
</evidence>
<dbReference type="PANTHER" id="PTHR44936">
    <property type="entry name" value="SENSOR PROTEIN CREC"/>
    <property type="match status" value="1"/>
</dbReference>
<dbReference type="GO" id="GO:0005524">
    <property type="term" value="F:ATP binding"/>
    <property type="evidence" value="ECO:0007669"/>
    <property type="project" value="UniProtKB-KW"/>
</dbReference>
<name>A9G2G4_SORC5</name>
<dbReference type="SUPFAM" id="SSF55874">
    <property type="entry name" value="ATPase domain of HSP90 chaperone/DNA topoisomerase II/histidine kinase"/>
    <property type="match status" value="1"/>
</dbReference>
<comment type="catalytic activity">
    <reaction evidence="1">
        <text>ATP + protein L-histidine = ADP + protein N-phospho-L-histidine.</text>
        <dbReference type="EC" id="2.7.13.3"/>
    </reaction>
</comment>
<keyword evidence="6" id="KW-0067">ATP-binding</keyword>
<evidence type="ECO:0000256" key="4">
    <source>
        <dbReference type="ARBA" id="ARBA00022741"/>
    </source>
</evidence>
<dbReference type="RefSeq" id="WP_012238115.1">
    <property type="nucleotide sequence ID" value="NC_010162.1"/>
</dbReference>
<keyword evidence="4" id="KW-0547">Nucleotide-binding</keyword>
<dbReference type="Gene3D" id="3.30.565.10">
    <property type="entry name" value="Histidine kinase-like ATPase, C-terminal domain"/>
    <property type="match status" value="1"/>
</dbReference>
<evidence type="ECO:0000256" key="5">
    <source>
        <dbReference type="ARBA" id="ARBA00022777"/>
    </source>
</evidence>
<dbReference type="eggNOG" id="COG4191">
    <property type="taxonomic scope" value="Bacteria"/>
</dbReference>
<dbReference type="PANTHER" id="PTHR44936:SF10">
    <property type="entry name" value="SENSOR PROTEIN RSTB"/>
    <property type="match status" value="1"/>
</dbReference>
<dbReference type="Proteomes" id="UP000002139">
    <property type="component" value="Chromosome"/>
</dbReference>
<dbReference type="InterPro" id="IPR005467">
    <property type="entry name" value="His_kinase_dom"/>
</dbReference>
<dbReference type="Pfam" id="PF02518">
    <property type="entry name" value="HATPase_c"/>
    <property type="match status" value="1"/>
</dbReference>
<dbReference type="GO" id="GO:0004673">
    <property type="term" value="F:protein histidine kinase activity"/>
    <property type="evidence" value="ECO:0007669"/>
    <property type="project" value="UniProtKB-EC"/>
</dbReference>
<dbReference type="KEGG" id="scl:sce5484"/>
<proteinExistence type="predicted"/>
<evidence type="ECO:0000313" key="9">
    <source>
        <dbReference type="Proteomes" id="UP000002139"/>
    </source>
</evidence>
<protein>
    <recommendedName>
        <fullName evidence="2">histidine kinase</fullName>
        <ecNumber evidence="2">2.7.13.3</ecNumber>
    </recommendedName>
</protein>
<dbReference type="InterPro" id="IPR004358">
    <property type="entry name" value="Sig_transdc_His_kin-like_C"/>
</dbReference>
<gene>
    <name evidence="8" type="ordered locus">sce5484</name>
</gene>
<dbReference type="EMBL" id="AM746676">
    <property type="protein sequence ID" value="CAN95647.1"/>
    <property type="molecule type" value="Genomic_DNA"/>
</dbReference>
<evidence type="ECO:0000259" key="7">
    <source>
        <dbReference type="PROSITE" id="PS50109"/>
    </source>
</evidence>
<dbReference type="HOGENOM" id="CLU_393751_0_0_7"/>
<dbReference type="AlphaFoldDB" id="A9G2G4"/>
<evidence type="ECO:0000256" key="2">
    <source>
        <dbReference type="ARBA" id="ARBA00012438"/>
    </source>
</evidence>
<keyword evidence="9" id="KW-1185">Reference proteome</keyword>
<dbReference type="InterPro" id="IPR003594">
    <property type="entry name" value="HATPase_dom"/>
</dbReference>
<evidence type="ECO:0000256" key="6">
    <source>
        <dbReference type="ARBA" id="ARBA00022840"/>
    </source>
</evidence>
<dbReference type="STRING" id="448385.sce5484"/>
<dbReference type="SMART" id="SM00387">
    <property type="entry name" value="HATPase_c"/>
    <property type="match status" value="1"/>
</dbReference>
<accession>A9G2G4</accession>
<dbReference type="PRINTS" id="PR00344">
    <property type="entry name" value="BCTRLSENSOR"/>
</dbReference>
<sequence>MNDDEHEPAMAGENAVARLFEAADCDVSQAAGREPGSVDWFATPRKGLGRRRTYFRVWTRCPEDIDVALAELDDKRRATAADRALGVVMVGGLLPGYSADLEAGRCAVLTYRRLVLEVSGIADSVREHVLAYGARAEPALYLPRRVDDRERAYPDAVGWIKEWVRGRPTSPIILLSRHAADRSAVVEQVIYEIGARFVSEPDDTVLLSRQAPVGAASLAYALGFSVLVHEDIRLLHSHQPSLACLEYSAVKSYERSVRDYLPGKYVSLSTPSSIDVERWFEARLGSPALNARFLSAREREPEFRRLTDASANLRPMLDAVLDSRGVSSSGIAQWIAYVVHDYISTVLRGALRDETASPAQLVPLEDAALTQFSLGWISIEPGRQLVSHPARGPEREQILTWHEEGSHGRFQMNTLIRDYLIARRLAREILAGNVGSLSRHQFPREYVFLFLSILSPEAAARFAEGRGVEVRAEIEAEVERRLQLTLAHQLKRSVGAILMHVQHVRENLGAADVAKFDYEFRRIDEELAFQSALAEQTGRWQEVPNDPPEGLALHENVVDAAAPLRQKYPDVVCEIDVSVALAVRASRAGLREILHCLMENAFHAVASAPAPRVGIRATHEGDTVRLDIVDNGPGIRAEDRERIFEPYVTTKKGGDQPLGTGLGLAIARRYAARLGAYVGLDPECEGTCFFARFVTWRDAS</sequence>
<dbReference type="EC" id="2.7.13.3" evidence="2"/>
<keyword evidence="3 8" id="KW-0808">Transferase</keyword>